<comment type="caution">
    <text evidence="1">The sequence shown here is derived from an EMBL/GenBank/DDBJ whole genome shotgun (WGS) entry which is preliminary data.</text>
</comment>
<reference evidence="1 2" key="1">
    <citation type="journal article" date="2017" name="Int. J. Syst. Evol. Microbiol.">
        <title>Brenneria populi subsp. brevivirga subsp. nov. isolated from symptomatic bark of Populus x euramericana canker, and description of Brenneria populi subsp. populi subsp. nov.</title>
        <authorList>
            <person name="Zheng M.H."/>
            <person name="Piao C.G."/>
            <person name="Xue H."/>
            <person name="Guo M.W."/>
            <person name="Li Y."/>
        </authorList>
    </citation>
    <scope>NUCLEOTIDE SEQUENCE [LARGE SCALE GENOMIC DNA]</scope>
    <source>
        <strain evidence="1 2">D9-5</strain>
    </source>
</reference>
<dbReference type="SUPFAM" id="SSF53756">
    <property type="entry name" value="UDP-Glycosyltransferase/glycogen phosphorylase"/>
    <property type="match status" value="1"/>
</dbReference>
<gene>
    <name evidence="1" type="ORF">VSX58_05485</name>
</gene>
<proteinExistence type="predicted"/>
<evidence type="ECO:0000313" key="1">
    <source>
        <dbReference type="EMBL" id="MEC5342065.1"/>
    </source>
</evidence>
<dbReference type="EMBL" id="JAYWTM010000004">
    <property type="protein sequence ID" value="MEC5342065.1"/>
    <property type="molecule type" value="Genomic_DNA"/>
</dbReference>
<dbReference type="RefSeq" id="WP_327617225.1">
    <property type="nucleotide sequence ID" value="NZ_JAYWTM010000004.1"/>
</dbReference>
<dbReference type="Proteomes" id="UP001309705">
    <property type="component" value="Unassembled WGS sequence"/>
</dbReference>
<dbReference type="Pfam" id="PF13692">
    <property type="entry name" value="Glyco_trans_1_4"/>
    <property type="match status" value="1"/>
</dbReference>
<organism evidence="1 2">
    <name type="scientific">Brenneria populi</name>
    <dbReference type="NCBI Taxonomy" id="1505588"/>
    <lineage>
        <taxon>Bacteria</taxon>
        <taxon>Pseudomonadati</taxon>
        <taxon>Pseudomonadota</taxon>
        <taxon>Gammaproteobacteria</taxon>
        <taxon>Enterobacterales</taxon>
        <taxon>Pectobacteriaceae</taxon>
        <taxon>Brenneria</taxon>
    </lineage>
</organism>
<keyword evidence="1" id="KW-0328">Glycosyltransferase</keyword>
<keyword evidence="1" id="KW-0808">Transferase</keyword>
<dbReference type="PANTHER" id="PTHR12526">
    <property type="entry name" value="GLYCOSYLTRANSFERASE"/>
    <property type="match status" value="1"/>
</dbReference>
<dbReference type="PANTHER" id="PTHR12526:SF630">
    <property type="entry name" value="GLYCOSYLTRANSFERASE"/>
    <property type="match status" value="1"/>
</dbReference>
<dbReference type="Gene3D" id="3.40.50.2000">
    <property type="entry name" value="Glycogen Phosphorylase B"/>
    <property type="match status" value="1"/>
</dbReference>
<dbReference type="GO" id="GO:0016757">
    <property type="term" value="F:glycosyltransferase activity"/>
    <property type="evidence" value="ECO:0007669"/>
    <property type="project" value="UniProtKB-KW"/>
</dbReference>
<sequence>MSKINYNDIIFISMYLPEPNIPEAGQKLAYHRLNQMILAGNRVHLVSFANEKELNYLNNERFKNCASINLIKINNTRRLKNFIKNPLLPVGVGIRTDSVMKNVIKNILNEIPDAKIHVEYEQGIQNIPSYLYDKTTLVVHDVISQSIERGFENAKGIISKAFYYTQFVLIKKWEKKLKGLGKIIVLNSKDKELLDINVNVDREKIFIDYPVVDKSFSEIDRDNIEKGSMLFWGAMNRKENEDAVIWFVNEIFPLIKKEINNAKLYVVGTSPSETIKSLACESVVVTGFVESPKCFFEKAQVAIVPLRYGAGIKIKVIEALAAKIPVVSTSVGAEGIIDSDNHLYVVDDARLFSQETIKLLK</sequence>
<name>A0ABU6JN88_9GAMM</name>
<keyword evidence="2" id="KW-1185">Reference proteome</keyword>
<evidence type="ECO:0000313" key="2">
    <source>
        <dbReference type="Proteomes" id="UP001309705"/>
    </source>
</evidence>
<protein>
    <submittedName>
        <fullName evidence="1">Glycosyltransferase</fullName>
        <ecNumber evidence="1">2.4.-.-</ecNumber>
    </submittedName>
</protein>
<accession>A0ABU6JN88</accession>
<dbReference type="EC" id="2.4.-.-" evidence="1"/>